<comment type="caution">
    <text evidence="3">The sequence shown here is derived from an EMBL/GenBank/DDBJ whole genome shotgun (WGS) entry which is preliminary data.</text>
</comment>
<evidence type="ECO:0000259" key="2">
    <source>
        <dbReference type="Pfam" id="PF20182"/>
    </source>
</evidence>
<keyword evidence="1" id="KW-0472">Membrane</keyword>
<feature type="transmembrane region" description="Helical" evidence="1">
    <location>
        <begin position="178"/>
        <end position="204"/>
    </location>
</feature>
<proteinExistence type="predicted"/>
<feature type="transmembrane region" description="Helical" evidence="1">
    <location>
        <begin position="66"/>
        <end position="85"/>
    </location>
</feature>
<organism evidence="3 4">
    <name type="scientific">Streptomyces guryensis</name>
    <dbReference type="NCBI Taxonomy" id="2886947"/>
    <lineage>
        <taxon>Bacteria</taxon>
        <taxon>Bacillati</taxon>
        <taxon>Actinomycetota</taxon>
        <taxon>Actinomycetes</taxon>
        <taxon>Kitasatosporales</taxon>
        <taxon>Streptomycetaceae</taxon>
        <taxon>Streptomyces</taxon>
    </lineage>
</organism>
<dbReference type="Pfam" id="PF20182">
    <property type="entry name" value="DUF6545"/>
    <property type="match status" value="1"/>
</dbReference>
<reference evidence="3" key="1">
    <citation type="submission" date="2021-12" db="EMBL/GenBank/DDBJ databases">
        <authorList>
            <person name="Lee J.-H."/>
            <person name="Kim S.-B."/>
        </authorList>
    </citation>
    <scope>NUCLEOTIDE SEQUENCE</scope>
    <source>
        <strain evidence="3">NR30</strain>
    </source>
</reference>
<dbReference type="AlphaFoldDB" id="A0A9Q3VXQ7"/>
<keyword evidence="1" id="KW-0812">Transmembrane</keyword>
<keyword evidence="4" id="KW-1185">Reference proteome</keyword>
<accession>A0A9Q3VXQ7</accession>
<protein>
    <recommendedName>
        <fullName evidence="2">DUF6545 domain-containing protein</fullName>
    </recommendedName>
</protein>
<keyword evidence="1" id="KW-1133">Transmembrane helix</keyword>
<dbReference type="NCBIfam" id="NF042915">
    <property type="entry name" value="MAB_1171c_fam"/>
    <property type="match status" value="1"/>
</dbReference>
<evidence type="ECO:0000313" key="3">
    <source>
        <dbReference type="EMBL" id="MCD9880381.1"/>
    </source>
</evidence>
<feature type="domain" description="DUF6545" evidence="2">
    <location>
        <begin position="209"/>
        <end position="337"/>
    </location>
</feature>
<feature type="transmembrane region" description="Helical" evidence="1">
    <location>
        <begin position="38"/>
        <end position="54"/>
    </location>
</feature>
<feature type="transmembrane region" description="Helical" evidence="1">
    <location>
        <begin position="139"/>
        <end position="166"/>
    </location>
</feature>
<dbReference type="InterPro" id="IPR046675">
    <property type="entry name" value="DUF6545"/>
</dbReference>
<evidence type="ECO:0000256" key="1">
    <source>
        <dbReference type="SAM" id="Phobius"/>
    </source>
</evidence>
<dbReference type="EMBL" id="JAJSBI010000039">
    <property type="protein sequence ID" value="MCD9880381.1"/>
    <property type="molecule type" value="Genomic_DNA"/>
</dbReference>
<evidence type="ECO:0000313" key="4">
    <source>
        <dbReference type="Proteomes" id="UP001108029"/>
    </source>
</evidence>
<dbReference type="InterPro" id="IPR050039">
    <property type="entry name" value="MAB_1171c-like"/>
</dbReference>
<sequence length="340" mass="37268">MALTLLSLSLSNTVARPGGASGLDIVAGHDIAKLVQNLLLLLACYFLMCFYLYSAERPTARRRARAEGVVVALVSVTITLAAVTVSPGALSKPFRTVDMTIPQVAFFYLCAGLYITYAIGVAGWWSAGYARKSSRPHATGLWMTAIGLGTMAVACAVRAVFVAVRFCGGSVPHKLTTLAALLLVVSGLLFMVGITYSGVLARITATRLWLRRRRDHRRLAPLWQLLIEVYPENQLRPASRTPWDQWRARGVHRRYHRRIVECRDGLVHISPYLVGKDDEADLLHLEPVQLARRLRRASAAIQKGAPVPARAVPLAVPQGDERDSDVDQLIAVSEALRLTA</sequence>
<feature type="transmembrane region" description="Helical" evidence="1">
    <location>
        <begin position="105"/>
        <end position="127"/>
    </location>
</feature>
<dbReference type="Proteomes" id="UP001108029">
    <property type="component" value="Unassembled WGS sequence"/>
</dbReference>
<name>A0A9Q3VXQ7_9ACTN</name>
<gene>
    <name evidence="3" type="ORF">LJ657_43890</name>
</gene>